<name>A0A178ZA29_9EURO</name>
<dbReference type="PANTHER" id="PTHR33112:SF16">
    <property type="entry name" value="HETEROKARYON INCOMPATIBILITY DOMAIN-CONTAINING PROTEIN"/>
    <property type="match status" value="1"/>
</dbReference>
<organism evidence="2 3">
    <name type="scientific">Fonsecaea erecta</name>
    <dbReference type="NCBI Taxonomy" id="1367422"/>
    <lineage>
        <taxon>Eukaryota</taxon>
        <taxon>Fungi</taxon>
        <taxon>Dikarya</taxon>
        <taxon>Ascomycota</taxon>
        <taxon>Pezizomycotina</taxon>
        <taxon>Eurotiomycetes</taxon>
        <taxon>Chaetothyriomycetidae</taxon>
        <taxon>Chaetothyriales</taxon>
        <taxon>Herpotrichiellaceae</taxon>
        <taxon>Fonsecaea</taxon>
    </lineage>
</organism>
<dbReference type="AlphaFoldDB" id="A0A178ZA29"/>
<evidence type="ECO:0000313" key="2">
    <source>
        <dbReference type="EMBL" id="OAP56326.1"/>
    </source>
</evidence>
<protein>
    <recommendedName>
        <fullName evidence="1">Heterokaryon incompatibility domain-containing protein</fullName>
    </recommendedName>
</protein>
<gene>
    <name evidence="2" type="ORF">AYL99_09505</name>
</gene>
<dbReference type="Proteomes" id="UP000078343">
    <property type="component" value="Unassembled WGS sequence"/>
</dbReference>
<accession>A0A178ZA29</accession>
<dbReference type="InterPro" id="IPR036291">
    <property type="entry name" value="NAD(P)-bd_dom_sf"/>
</dbReference>
<reference evidence="2 3" key="1">
    <citation type="submission" date="2016-04" db="EMBL/GenBank/DDBJ databases">
        <title>Draft genome of Fonsecaea erecta CBS 125763.</title>
        <authorList>
            <person name="Weiss V.A."/>
            <person name="Vicente V.A."/>
            <person name="Raittz R.T."/>
            <person name="Moreno L.F."/>
            <person name="De Souza E.M."/>
            <person name="Pedrosa F.O."/>
            <person name="Steffens M.B."/>
            <person name="Faoro H."/>
            <person name="Tadra-Sfeir M.Z."/>
            <person name="Najafzadeh M.J."/>
            <person name="Felipe M.S."/>
            <person name="Teixeira M."/>
            <person name="Sun J."/>
            <person name="Xi L."/>
            <person name="Gomes R."/>
            <person name="De Azevedo C.M."/>
            <person name="Salgado C.G."/>
            <person name="Da Silva M.B."/>
            <person name="Nascimento M.F."/>
            <person name="Queiroz-Telles F."/>
            <person name="Attili D.S."/>
            <person name="Gorbushina A."/>
        </authorList>
    </citation>
    <scope>NUCLEOTIDE SEQUENCE [LARGE SCALE GENOMIC DNA]</scope>
    <source>
        <strain evidence="2 3">CBS 125763</strain>
    </source>
</reference>
<evidence type="ECO:0000259" key="1">
    <source>
        <dbReference type="Pfam" id="PF06985"/>
    </source>
</evidence>
<dbReference type="EMBL" id="LVYI01000009">
    <property type="protein sequence ID" value="OAP56326.1"/>
    <property type="molecule type" value="Genomic_DNA"/>
</dbReference>
<dbReference type="STRING" id="1367422.A0A178ZA29"/>
<dbReference type="PANTHER" id="PTHR33112">
    <property type="entry name" value="DOMAIN PROTEIN, PUTATIVE-RELATED"/>
    <property type="match status" value="1"/>
</dbReference>
<dbReference type="PRINTS" id="PR00081">
    <property type="entry name" value="GDHRDH"/>
</dbReference>
<dbReference type="InterPro" id="IPR010730">
    <property type="entry name" value="HET"/>
</dbReference>
<comment type="caution">
    <text evidence="2">The sequence shown here is derived from an EMBL/GenBank/DDBJ whole genome shotgun (WGS) entry which is preliminary data.</text>
</comment>
<dbReference type="GeneID" id="30013673"/>
<evidence type="ECO:0000313" key="3">
    <source>
        <dbReference type="Proteomes" id="UP000078343"/>
    </source>
</evidence>
<feature type="domain" description="Heterokaryon incompatibility" evidence="1">
    <location>
        <begin position="433"/>
        <end position="588"/>
    </location>
</feature>
<proteinExistence type="predicted"/>
<dbReference type="RefSeq" id="XP_018689693.1">
    <property type="nucleotide sequence ID" value="XM_018841012.1"/>
</dbReference>
<dbReference type="OrthoDB" id="37659at2759"/>
<dbReference type="Pfam" id="PF00106">
    <property type="entry name" value="adh_short"/>
    <property type="match status" value="1"/>
</dbReference>
<sequence length="928" mass="103510">MSRFQPDTFLGRLKGKVVLLTGGAHGIGEALAKFCTNQGAYVCFGDLDKKAGQALADDLNKAHPNSASFKTTDVTNYQSMIDLFDFCLGRYGRVDSAISCAGIIEIGNWFDPHLDLTSVREVPNQKVLDVNLLGSLYFARIACVYLRQGRKDGDDKSLILFSSVAGFKESPGLFVYQATKHGILGLMRSLRLYLPPTMGIRVNAICPWMVPTTMTAGIEASWRAAGLPINETDDVAKIVAGVACDEQQNGKAFYIEGGRAWEIEDNINRLEPQWLGEEQAKSLAKGQEVLGAGMEWTKKSGNISYSFILELLNGHMPPSLTHAARFEFNANQRPGAAVPTAYGPFAVLASIPSDILNLNVVGYSPSSQNFPPENPVLAAHWLRTCLETHSDCNVKSQSNPYWRPSRLIEVQYENRQLSARLQVDEKAKQASGYLTLSHRWGSQTVLQLRNDTLVAFQTSLPMAEVSPTFRDAMMVTISLGYRFLWIDSLCIIQDSPSDWNEQSMLMDRVYSCSSLNIAATVVNDEGSSGCFFQRNAQAVVPPLINLVFRLKGTIVEQDISCYYFRSYPPWKKTLQSSELLNRAWVFQERFLSPRMLYFDRRQLYWECRQLSASEVAPWGLPGKSMIPLKQEQDQWDIRNLITRPLADSQPRYVLDDSQTPSPVPANWARMVEMYSAAGLTVKSDKVVALAGVVKAIKSLTRDGYYAGLWHDTMLCGLSWYLDHHCRPSEIAPYRRSATYRAPSWSWMSMDGAISMSHTTYPLDARLGRYTLATIRGVDVHTVDEDGNGNIIDGSITIEGHLAECELKAQQLAKSSFPTVILLPRSHEHTTDCEPPWCISCIIGCKVHFDDGLDTIDCYASVYILPLFREVDYGDRRTSLAEGFLAKETVVGLVLTRQQGGKFARVGCFAAHYDVSKFTKWPNGTVEIV</sequence>
<dbReference type="SUPFAM" id="SSF51735">
    <property type="entry name" value="NAD(P)-binding Rossmann-fold domains"/>
    <property type="match status" value="1"/>
</dbReference>
<dbReference type="InterPro" id="IPR002347">
    <property type="entry name" value="SDR_fam"/>
</dbReference>
<dbReference type="Gene3D" id="3.40.50.720">
    <property type="entry name" value="NAD(P)-binding Rossmann-like Domain"/>
    <property type="match status" value="1"/>
</dbReference>
<dbReference type="Pfam" id="PF06985">
    <property type="entry name" value="HET"/>
    <property type="match status" value="1"/>
</dbReference>
<keyword evidence="3" id="KW-1185">Reference proteome</keyword>